<dbReference type="InterPro" id="IPR011662">
    <property type="entry name" value="Secretin/TonB_short_N"/>
</dbReference>
<dbReference type="GO" id="GO:0009279">
    <property type="term" value="C:cell outer membrane"/>
    <property type="evidence" value="ECO:0007669"/>
    <property type="project" value="UniProtKB-SubCell"/>
</dbReference>
<feature type="region of interest" description="Disordered" evidence="8">
    <location>
        <begin position="351"/>
        <end position="384"/>
    </location>
</feature>
<dbReference type="NCBIfam" id="TIGR04057">
    <property type="entry name" value="SusC_RagA_signa"/>
    <property type="match status" value="1"/>
</dbReference>
<dbReference type="Pfam" id="PF13715">
    <property type="entry name" value="CarbopepD_reg_2"/>
    <property type="match status" value="1"/>
</dbReference>
<dbReference type="Gene3D" id="2.170.130.10">
    <property type="entry name" value="TonB-dependent receptor, plug domain"/>
    <property type="match status" value="1"/>
</dbReference>
<dbReference type="InterPro" id="IPR008969">
    <property type="entry name" value="CarboxyPept-like_regulatory"/>
</dbReference>
<dbReference type="InterPro" id="IPR023996">
    <property type="entry name" value="TonB-dep_OMP_SusC/RagA"/>
</dbReference>
<sequence length="1112" mass="122690">MLRKGLLLVCLLIYYLPTIAWTQVNGITYSVKNEPLEKVLNDLRKQSGYVFFYTYAALEKAGQVTLNVKDADLKDVLDLCFKNQPLTYTIKDKTVLIQLKENEPVSGHLQQHPVHGKVVDSTGAPLAGVSVTINASKTGTITNMDGEFDLEADANDILHFSYVGFESQFVSVGNNTNMFIHMQPHTAAINEVVVLGYGSARKSQVTSSVSTLKSKDVANKPIPNLSNSLIGRVSGVITTQASGEPGFDGAGIHIRGIATTGNNGPLVIVDGVPRSFSQLDPNTVQTMTILKDASAVAPYGVGGANGVILITTKQGATGAPQITYNGYVAAQAPTRLPKMVNAYQYAQMRNEANKNDGNPPAFSDDDIRKFQDGSDPDGHPDSQPLKEVIRDNSLLTYHNFTISGGSEKIKYFASGGYLYQGGMWATDYVKKFNASLNLQAKVTNTTEATVSVLGWEQNGYYPTYSADFMLGQAFRTPPTSAVYYTNGLWGSYIGQSLVGEIFHSGQQVNQNSTMQTQLSIEQKLPFIPGLSIKGVAAYDPTKNFVTIWKTGPIFYNVDTTKHPYTYNQGQQDNAQPTYNQTYNQNKAFTYQFYLNYHNTFGKHDITAVGVAESRKQLYNTFSAGRINYALDLPGLDYGSSDPADLSNGGYNTMATQLGYVYRVAYAYEGKYLLEADGRYDGNYYFAPGKKFGYFPAFSAGWVLSKEHFVTENLPWVDLLKLRGSWGQSGNLAGADFQYLSAYGLYGNAAALDKKATSGLYELTQANPNITWEKAQKSDIGLDASFLHNALGFEVDYFYEKRNNMLVRPATTVSNEYGISLPFVNAGIMSNHGVDLSVNVNHRFSKDLNLSVLGTLTYAHNKLLQTFETNATFNNPNRRRTGRQLGTQFGLKALGYFKPEDFDASGNLNAGIPAQSWGPVHPGDLRYADVGGPDGKPDGVIDSYDETKIGNPSTPALIYSVEPKVSFKQFDLDLLFQGAGISSTTMYSSIVWPFYASGSATELEYRDHWTLDHQDALYPRLTGTPSSNNTQGSSWWLRKTSYVRLRNLELGYALPSRLIDHLHIHGARFYVSGQNVWTWTPHIKETIDPESVNGQYTNYYQQRVWSFGANITF</sequence>
<organism evidence="11 12">
    <name type="scientific">Chitinophaga parva</name>
    <dbReference type="NCBI Taxonomy" id="2169414"/>
    <lineage>
        <taxon>Bacteria</taxon>
        <taxon>Pseudomonadati</taxon>
        <taxon>Bacteroidota</taxon>
        <taxon>Chitinophagia</taxon>
        <taxon>Chitinophagales</taxon>
        <taxon>Chitinophagaceae</taxon>
        <taxon>Chitinophaga</taxon>
    </lineage>
</organism>
<comment type="similarity">
    <text evidence="7">Belongs to the TonB-dependent receptor family.</text>
</comment>
<keyword evidence="2 7" id="KW-0813">Transport</keyword>
<dbReference type="InterPro" id="IPR036942">
    <property type="entry name" value="Beta-barrel_TonB_sf"/>
</dbReference>
<evidence type="ECO:0000256" key="1">
    <source>
        <dbReference type="ARBA" id="ARBA00004571"/>
    </source>
</evidence>
<evidence type="ECO:0000259" key="10">
    <source>
        <dbReference type="Pfam" id="PF07715"/>
    </source>
</evidence>
<keyword evidence="6 7" id="KW-0998">Cell outer membrane</keyword>
<dbReference type="Pfam" id="PF07660">
    <property type="entry name" value="STN"/>
    <property type="match status" value="1"/>
</dbReference>
<evidence type="ECO:0000256" key="4">
    <source>
        <dbReference type="ARBA" id="ARBA00022692"/>
    </source>
</evidence>
<accession>A0A2T7BQ44</accession>
<dbReference type="InterPro" id="IPR012910">
    <property type="entry name" value="Plug_dom"/>
</dbReference>
<evidence type="ECO:0000256" key="7">
    <source>
        <dbReference type="PROSITE-ProRule" id="PRU01360"/>
    </source>
</evidence>
<evidence type="ECO:0000256" key="5">
    <source>
        <dbReference type="ARBA" id="ARBA00023136"/>
    </source>
</evidence>
<keyword evidence="5 7" id="KW-0472">Membrane</keyword>
<evidence type="ECO:0000256" key="3">
    <source>
        <dbReference type="ARBA" id="ARBA00022452"/>
    </source>
</evidence>
<feature type="domain" description="TonB-dependent receptor plug" evidence="10">
    <location>
        <begin position="202"/>
        <end position="307"/>
    </location>
</feature>
<keyword evidence="4 7" id="KW-0812">Transmembrane</keyword>
<dbReference type="RefSeq" id="WP_108686407.1">
    <property type="nucleotide sequence ID" value="NZ_QCYK01000001.1"/>
</dbReference>
<feature type="compositionally biased region" description="Basic and acidic residues" evidence="8">
    <location>
        <begin position="365"/>
        <end position="380"/>
    </location>
</feature>
<name>A0A2T7BQ44_9BACT</name>
<keyword evidence="11" id="KW-0675">Receptor</keyword>
<feature type="domain" description="Secretin/TonB short N-terminal" evidence="9">
    <location>
        <begin position="56"/>
        <end position="99"/>
    </location>
</feature>
<dbReference type="InterPro" id="IPR039426">
    <property type="entry name" value="TonB-dep_rcpt-like"/>
</dbReference>
<comment type="caution">
    <text evidence="11">The sequence shown here is derived from an EMBL/GenBank/DDBJ whole genome shotgun (WGS) entry which is preliminary data.</text>
</comment>
<keyword evidence="3 7" id="KW-1134">Transmembrane beta strand</keyword>
<dbReference type="Gene3D" id="2.40.170.20">
    <property type="entry name" value="TonB-dependent receptor, beta-barrel domain"/>
    <property type="match status" value="1"/>
</dbReference>
<dbReference type="SUPFAM" id="SSF56935">
    <property type="entry name" value="Porins"/>
    <property type="match status" value="1"/>
</dbReference>
<dbReference type="OrthoDB" id="601301at2"/>
<reference evidence="11 12" key="1">
    <citation type="submission" date="2018-04" db="EMBL/GenBank/DDBJ databases">
        <title>Chitinophaga fuyangensis sp. nov., isolated from soil in a chemical factory.</title>
        <authorList>
            <person name="Chen K."/>
        </authorList>
    </citation>
    <scope>NUCLEOTIDE SEQUENCE [LARGE SCALE GENOMIC DNA]</scope>
    <source>
        <strain evidence="11 12">LY-1</strain>
    </source>
</reference>
<dbReference type="Proteomes" id="UP000244450">
    <property type="component" value="Unassembled WGS sequence"/>
</dbReference>
<evidence type="ECO:0000259" key="9">
    <source>
        <dbReference type="Pfam" id="PF07660"/>
    </source>
</evidence>
<dbReference type="NCBIfam" id="TIGR04056">
    <property type="entry name" value="OMP_RagA_SusC"/>
    <property type="match status" value="1"/>
</dbReference>
<comment type="subcellular location">
    <subcellularLocation>
        <location evidence="1 7">Cell outer membrane</location>
        <topology evidence="1 7">Multi-pass membrane protein</topology>
    </subcellularLocation>
</comment>
<keyword evidence="12" id="KW-1185">Reference proteome</keyword>
<dbReference type="EMBL" id="QCYK01000001">
    <property type="protein sequence ID" value="PUZ29769.1"/>
    <property type="molecule type" value="Genomic_DNA"/>
</dbReference>
<evidence type="ECO:0000256" key="8">
    <source>
        <dbReference type="SAM" id="MobiDB-lite"/>
    </source>
</evidence>
<proteinExistence type="inferred from homology"/>
<dbReference type="InterPro" id="IPR037066">
    <property type="entry name" value="Plug_dom_sf"/>
</dbReference>
<dbReference type="Gene3D" id="2.60.40.1120">
    <property type="entry name" value="Carboxypeptidase-like, regulatory domain"/>
    <property type="match status" value="1"/>
</dbReference>
<evidence type="ECO:0000256" key="2">
    <source>
        <dbReference type="ARBA" id="ARBA00022448"/>
    </source>
</evidence>
<protein>
    <submittedName>
        <fullName evidence="11">TonB-dependent receptor</fullName>
    </submittedName>
</protein>
<dbReference type="PROSITE" id="PS52016">
    <property type="entry name" value="TONB_DEPENDENT_REC_3"/>
    <property type="match status" value="1"/>
</dbReference>
<dbReference type="InterPro" id="IPR023997">
    <property type="entry name" value="TonB-dep_OMP_SusC/RagA_CS"/>
</dbReference>
<evidence type="ECO:0000256" key="6">
    <source>
        <dbReference type="ARBA" id="ARBA00023237"/>
    </source>
</evidence>
<gene>
    <name evidence="11" type="ORF">DCC81_10115</name>
</gene>
<evidence type="ECO:0000313" key="12">
    <source>
        <dbReference type="Proteomes" id="UP000244450"/>
    </source>
</evidence>
<dbReference type="FunFam" id="2.170.130.10:FF:000003">
    <property type="entry name" value="SusC/RagA family TonB-linked outer membrane protein"/>
    <property type="match status" value="1"/>
</dbReference>
<dbReference type="AlphaFoldDB" id="A0A2T7BQ44"/>
<dbReference type="SUPFAM" id="SSF49464">
    <property type="entry name" value="Carboxypeptidase regulatory domain-like"/>
    <property type="match status" value="1"/>
</dbReference>
<evidence type="ECO:0000313" key="11">
    <source>
        <dbReference type="EMBL" id="PUZ29769.1"/>
    </source>
</evidence>
<dbReference type="Pfam" id="PF07715">
    <property type="entry name" value="Plug"/>
    <property type="match status" value="1"/>
</dbReference>